<reference evidence="2" key="1">
    <citation type="submission" date="2014-09" db="EMBL/GenBank/DDBJ databases">
        <authorList>
            <person name="Magalhaes I.L.F."/>
            <person name="Oliveira U."/>
            <person name="Santos F.R."/>
            <person name="Vidigal T.H.D.A."/>
            <person name="Brescovit A.D."/>
            <person name="Santos A.J."/>
        </authorList>
    </citation>
    <scope>NUCLEOTIDE SEQUENCE</scope>
    <source>
        <tissue evidence="2">Shoot tissue taken approximately 20 cm above the soil surface</tissue>
    </source>
</reference>
<protein>
    <submittedName>
        <fullName evidence="2">Uncharacterized protein</fullName>
    </submittedName>
</protein>
<name>A0A0A8YA92_ARUDO</name>
<feature type="compositionally biased region" description="Polar residues" evidence="1">
    <location>
        <begin position="21"/>
        <end position="30"/>
    </location>
</feature>
<evidence type="ECO:0000313" key="2">
    <source>
        <dbReference type="EMBL" id="JAD20282.1"/>
    </source>
</evidence>
<feature type="region of interest" description="Disordered" evidence="1">
    <location>
        <begin position="1"/>
        <end position="30"/>
    </location>
</feature>
<dbReference type="EMBL" id="GBRH01277613">
    <property type="protein sequence ID" value="JAD20282.1"/>
    <property type="molecule type" value="Transcribed_RNA"/>
</dbReference>
<proteinExistence type="predicted"/>
<accession>A0A0A8YA92</accession>
<evidence type="ECO:0000256" key="1">
    <source>
        <dbReference type="SAM" id="MobiDB-lite"/>
    </source>
</evidence>
<dbReference type="AlphaFoldDB" id="A0A0A8YA92"/>
<sequence length="30" mass="3271">MNDTSCSMSRLTGLPSLPRPMSSNGNGRFR</sequence>
<feature type="compositionally biased region" description="Polar residues" evidence="1">
    <location>
        <begin position="1"/>
        <end position="10"/>
    </location>
</feature>
<reference evidence="2" key="2">
    <citation type="journal article" date="2015" name="Data Brief">
        <title>Shoot transcriptome of the giant reed, Arundo donax.</title>
        <authorList>
            <person name="Barrero R.A."/>
            <person name="Guerrero F.D."/>
            <person name="Moolhuijzen P."/>
            <person name="Goolsby J.A."/>
            <person name="Tidwell J."/>
            <person name="Bellgard S.E."/>
            <person name="Bellgard M.I."/>
        </authorList>
    </citation>
    <scope>NUCLEOTIDE SEQUENCE</scope>
    <source>
        <tissue evidence="2">Shoot tissue taken approximately 20 cm above the soil surface</tissue>
    </source>
</reference>
<organism evidence="2">
    <name type="scientific">Arundo donax</name>
    <name type="common">Giant reed</name>
    <name type="synonym">Donax arundinaceus</name>
    <dbReference type="NCBI Taxonomy" id="35708"/>
    <lineage>
        <taxon>Eukaryota</taxon>
        <taxon>Viridiplantae</taxon>
        <taxon>Streptophyta</taxon>
        <taxon>Embryophyta</taxon>
        <taxon>Tracheophyta</taxon>
        <taxon>Spermatophyta</taxon>
        <taxon>Magnoliopsida</taxon>
        <taxon>Liliopsida</taxon>
        <taxon>Poales</taxon>
        <taxon>Poaceae</taxon>
        <taxon>PACMAD clade</taxon>
        <taxon>Arundinoideae</taxon>
        <taxon>Arundineae</taxon>
        <taxon>Arundo</taxon>
    </lineage>
</organism>